<evidence type="ECO:0000313" key="2">
    <source>
        <dbReference type="EMBL" id="GGA40764.1"/>
    </source>
</evidence>
<feature type="compositionally biased region" description="Basic and acidic residues" evidence="1">
    <location>
        <begin position="1"/>
        <end position="34"/>
    </location>
</feature>
<feature type="compositionally biased region" description="Basic and acidic residues" evidence="1">
    <location>
        <begin position="41"/>
        <end position="52"/>
    </location>
</feature>
<evidence type="ECO:0000313" key="3">
    <source>
        <dbReference type="Proteomes" id="UP000596977"/>
    </source>
</evidence>
<reference evidence="2 3" key="1">
    <citation type="journal article" date="2014" name="Int. J. Syst. Evol. Microbiol.">
        <title>Complete genome sequence of Corynebacterium casei LMG S-19264T (=DSM 44701T), isolated from a smear-ripened cheese.</title>
        <authorList>
            <consortium name="US DOE Joint Genome Institute (JGI-PGF)"/>
            <person name="Walter F."/>
            <person name="Albersmeier A."/>
            <person name="Kalinowski J."/>
            <person name="Ruckert C."/>
        </authorList>
    </citation>
    <scope>NUCLEOTIDE SEQUENCE [LARGE SCALE GENOMIC DNA]</scope>
    <source>
        <strain evidence="2 3">CGMCC 1.15896</strain>
    </source>
</reference>
<organism evidence="2 3">
    <name type="scientific">Pelagibacterium lentulum</name>
    <dbReference type="NCBI Taxonomy" id="2029865"/>
    <lineage>
        <taxon>Bacteria</taxon>
        <taxon>Pseudomonadati</taxon>
        <taxon>Pseudomonadota</taxon>
        <taxon>Alphaproteobacteria</taxon>
        <taxon>Hyphomicrobiales</taxon>
        <taxon>Devosiaceae</taxon>
        <taxon>Pelagibacterium</taxon>
    </lineage>
</organism>
<accession>A0A916VV84</accession>
<dbReference type="RefSeq" id="WP_164735016.1">
    <property type="nucleotide sequence ID" value="NZ_BMKB01000001.1"/>
</dbReference>
<sequence length="52" mass="6134">MADKDSKSQADKFRDLARELETDESPERFDERLKRIAKAPPKKERQDDKEGK</sequence>
<proteinExistence type="predicted"/>
<dbReference type="AlphaFoldDB" id="A0A916VV84"/>
<feature type="region of interest" description="Disordered" evidence="1">
    <location>
        <begin position="1"/>
        <end position="52"/>
    </location>
</feature>
<dbReference type="Proteomes" id="UP000596977">
    <property type="component" value="Unassembled WGS sequence"/>
</dbReference>
<dbReference type="EMBL" id="BMKB01000001">
    <property type="protein sequence ID" value="GGA40764.1"/>
    <property type="molecule type" value="Genomic_DNA"/>
</dbReference>
<comment type="caution">
    <text evidence="2">The sequence shown here is derived from an EMBL/GenBank/DDBJ whole genome shotgun (WGS) entry which is preliminary data.</text>
</comment>
<name>A0A916VV84_9HYPH</name>
<keyword evidence="3" id="KW-1185">Reference proteome</keyword>
<gene>
    <name evidence="2" type="ORF">GCM10011499_07930</name>
</gene>
<protein>
    <submittedName>
        <fullName evidence="2">Uncharacterized protein</fullName>
    </submittedName>
</protein>
<evidence type="ECO:0000256" key="1">
    <source>
        <dbReference type="SAM" id="MobiDB-lite"/>
    </source>
</evidence>